<evidence type="ECO:0000313" key="3">
    <source>
        <dbReference type="Proteomes" id="UP001055156"/>
    </source>
</evidence>
<protein>
    <recommendedName>
        <fullName evidence="4">DUF3987 domain-containing protein</fullName>
    </recommendedName>
</protein>
<evidence type="ECO:0008006" key="4">
    <source>
        <dbReference type="Google" id="ProtNLM"/>
    </source>
</evidence>
<sequence length="553" mass="59345">MTLDQADRPNPNRPADLAPAIQSSDGAPLRPEAGVAGLADDRAAVSAGGDRFAAFSEVSKAAFPRDPDLSFLAPTMLPAPGFPIEALPDGVRQFVDAAVRGQKTHPAFVFTSAVATLAGAVGTAAHLWVSADWREPSVAWTLMVAAAGMGKSVAMGKTVHVLTALGIAALERAAAAPAEEELAQMVRAEVRRRTQRAIRDGLDRAETDFSAYMVRDEAAMRPAALNTCTSTTLPGILDRIAAQPRGLLLAQPDVIGLVRGPTMRSDEGRSALLQAYDGDPYVRERATGAQVIPALQLSLCGGVTPDKLSALIGREDDGLLSRCLVSYPQVERDPELAPRGTAAAPPIEAVLRHVLALPAARERFGGHTVLLSEHGRRAVEVASRRWAKTADDTDGMLASTYNRATTQSLRLGLVLAIFEHVLAGKAGFPQYLNEDCVRAAVTLVDTHYLPSAERALERAEARPDPDRGLRDIARFIARHVEDERVGAPTFNARALREAPRAPSGRDHRVWTQALERLVHLGCITEAPRHNATGRTRSDYRAHPEFVTAARKVQ</sequence>
<dbReference type="EMBL" id="BPQV01000006">
    <property type="protein sequence ID" value="GJE27616.1"/>
    <property type="molecule type" value="Genomic_DNA"/>
</dbReference>
<evidence type="ECO:0000313" key="2">
    <source>
        <dbReference type="EMBL" id="GJE27616.1"/>
    </source>
</evidence>
<proteinExistence type="predicted"/>
<dbReference type="RefSeq" id="WP_238311414.1">
    <property type="nucleotide sequence ID" value="NZ_BPQV01000006.1"/>
</dbReference>
<gene>
    <name evidence="2" type="ORF">LKMONMHP_2476</name>
</gene>
<reference evidence="2" key="1">
    <citation type="journal article" date="2021" name="Front. Microbiol.">
        <title>Comprehensive Comparative Genomics and Phenotyping of Methylobacterium Species.</title>
        <authorList>
            <person name="Alessa O."/>
            <person name="Ogura Y."/>
            <person name="Fujitani Y."/>
            <person name="Takami H."/>
            <person name="Hayashi T."/>
            <person name="Sahin N."/>
            <person name="Tani A."/>
        </authorList>
    </citation>
    <scope>NUCLEOTIDE SEQUENCE</scope>
    <source>
        <strain evidence="2">NBRC 15689</strain>
    </source>
</reference>
<feature type="region of interest" description="Disordered" evidence="1">
    <location>
        <begin position="1"/>
        <end position="33"/>
    </location>
</feature>
<dbReference type="Pfam" id="PF13148">
    <property type="entry name" value="DUF3987"/>
    <property type="match status" value="1"/>
</dbReference>
<name>A0ABQ4T7J3_METOR</name>
<evidence type="ECO:0000256" key="1">
    <source>
        <dbReference type="SAM" id="MobiDB-lite"/>
    </source>
</evidence>
<keyword evidence="3" id="KW-1185">Reference proteome</keyword>
<accession>A0ABQ4T7J3</accession>
<dbReference type="Proteomes" id="UP001055156">
    <property type="component" value="Unassembled WGS sequence"/>
</dbReference>
<reference evidence="2" key="2">
    <citation type="submission" date="2021-08" db="EMBL/GenBank/DDBJ databases">
        <authorList>
            <person name="Tani A."/>
            <person name="Ola A."/>
            <person name="Ogura Y."/>
            <person name="Katsura K."/>
            <person name="Hayashi T."/>
        </authorList>
    </citation>
    <scope>NUCLEOTIDE SEQUENCE</scope>
    <source>
        <strain evidence="2">NBRC 15689</strain>
    </source>
</reference>
<dbReference type="InterPro" id="IPR025048">
    <property type="entry name" value="DUF3987"/>
</dbReference>
<organism evidence="2 3">
    <name type="scientific">Methylobacterium organophilum</name>
    <dbReference type="NCBI Taxonomy" id="410"/>
    <lineage>
        <taxon>Bacteria</taxon>
        <taxon>Pseudomonadati</taxon>
        <taxon>Pseudomonadota</taxon>
        <taxon>Alphaproteobacteria</taxon>
        <taxon>Hyphomicrobiales</taxon>
        <taxon>Methylobacteriaceae</taxon>
        <taxon>Methylobacterium</taxon>
    </lineage>
</organism>
<comment type="caution">
    <text evidence="2">The sequence shown here is derived from an EMBL/GenBank/DDBJ whole genome shotgun (WGS) entry which is preliminary data.</text>
</comment>